<organism evidence="2 3">
    <name type="scientific">Anabaena lutea FACHB-196</name>
    <dbReference type="NCBI Taxonomy" id="2692881"/>
    <lineage>
        <taxon>Bacteria</taxon>
        <taxon>Bacillati</taxon>
        <taxon>Cyanobacteriota</taxon>
        <taxon>Cyanophyceae</taxon>
        <taxon>Nostocales</taxon>
        <taxon>Nostocaceae</taxon>
        <taxon>Anabaena</taxon>
    </lineage>
</organism>
<evidence type="ECO:0000313" key="3">
    <source>
        <dbReference type="Proteomes" id="UP000640531"/>
    </source>
</evidence>
<reference evidence="2 3" key="1">
    <citation type="journal article" date="2020" name="ISME J.">
        <title>Comparative genomics reveals insights into cyanobacterial evolution and habitat adaptation.</title>
        <authorList>
            <person name="Chen M.Y."/>
            <person name="Teng W.K."/>
            <person name="Zhao L."/>
            <person name="Hu C.X."/>
            <person name="Zhou Y.K."/>
            <person name="Han B.P."/>
            <person name="Song L.R."/>
            <person name="Shu W.S."/>
        </authorList>
    </citation>
    <scope>NUCLEOTIDE SEQUENCE [LARGE SCALE GENOMIC DNA]</scope>
    <source>
        <strain evidence="2 3">FACHB-196</strain>
    </source>
</reference>
<dbReference type="InterPro" id="IPR029492">
    <property type="entry name" value="DUF4435"/>
</dbReference>
<protein>
    <submittedName>
        <fullName evidence="2">DUF4435 domain-containing protein</fullName>
    </submittedName>
</protein>
<dbReference type="EMBL" id="JACJST010000031">
    <property type="protein sequence ID" value="MBD2570857.1"/>
    <property type="molecule type" value="Genomic_DNA"/>
</dbReference>
<evidence type="ECO:0000259" key="1">
    <source>
        <dbReference type="Pfam" id="PF14491"/>
    </source>
</evidence>
<evidence type="ECO:0000313" key="2">
    <source>
        <dbReference type="EMBL" id="MBD2570857.1"/>
    </source>
</evidence>
<keyword evidence="3" id="KW-1185">Reference proteome</keyword>
<proteinExistence type="predicted"/>
<gene>
    <name evidence="2" type="ORF">H6G59_23770</name>
</gene>
<name>A0ABR8FMF2_9NOST</name>
<dbReference type="RefSeq" id="WP_190719503.1">
    <property type="nucleotide sequence ID" value="NZ_JACJST010000031.1"/>
</dbReference>
<sequence>MSYLEKLKQSRDKSQVAYQEFALHTRQDKDGLFCFFEGKDNAYYSPRIKRFTDNYHLIMCGGRDKVLDVYRLITIHSEYDKYKKAFFIDRDFNEPLLLHNPPIFETPCYSIENFYVSVNVFKEILKNEFHLSEVSDPAFQVCITLFKDRQEEFHQATTLFNAWYACLVEIRNTTGKEIGVNLDDKFPKNFIDLTLESVSVNYDLEKIKQTFPQALEVSENILNAKITEFIDCQHCKVFRGKYEMWFLLVFLRLILRDSNKSQLFITEKLSFTFNNDYTSLNPILTNEQALTAFNGYAETHESLNVYLTQVIK</sequence>
<comment type="caution">
    <text evidence="2">The sequence shown here is derived from an EMBL/GenBank/DDBJ whole genome shotgun (WGS) entry which is preliminary data.</text>
</comment>
<accession>A0ABR8FMF2</accession>
<dbReference type="Proteomes" id="UP000640531">
    <property type="component" value="Unassembled WGS sequence"/>
</dbReference>
<feature type="domain" description="DUF4435" evidence="1">
    <location>
        <begin position="31"/>
        <end position="262"/>
    </location>
</feature>
<dbReference type="Pfam" id="PF14491">
    <property type="entry name" value="DUF4435"/>
    <property type="match status" value="1"/>
</dbReference>